<evidence type="ECO:0000313" key="3">
    <source>
        <dbReference type="Proteomes" id="UP000823399"/>
    </source>
</evidence>
<keyword evidence="1" id="KW-0812">Transmembrane</keyword>
<dbReference type="RefSeq" id="XP_041287282.1">
    <property type="nucleotide sequence ID" value="XM_041434261.1"/>
</dbReference>
<accession>A0A9P7EW44</accession>
<gene>
    <name evidence="2" type="ORF">F5147DRAFT_657346</name>
</gene>
<keyword evidence="1" id="KW-0472">Membrane</keyword>
<evidence type="ECO:0000313" key="2">
    <source>
        <dbReference type="EMBL" id="KAG2093724.1"/>
    </source>
</evidence>
<comment type="caution">
    <text evidence="2">The sequence shown here is derived from an EMBL/GenBank/DDBJ whole genome shotgun (WGS) entry which is preliminary data.</text>
</comment>
<feature type="transmembrane region" description="Helical" evidence="1">
    <location>
        <begin position="337"/>
        <end position="355"/>
    </location>
</feature>
<sequence>MAATHSMENSEGKKGAVRQTEIHLQLKQWRRAYSDMQSNGEGALVNFLGKVEVELNARCGVQKSTSFGKRAQTTRAAEDSESERSAMIHLRFMSSSFVMAKVSFQAINLHPSFVHSTMVTCINPTFHPCIAVQRATNELVVFTRGVGWVVTVVYPRTAQGYCITPEGFVHWLEQCGLTFESCSSKPAKLVDSRNVLLSCDGNDLAVLVSLTGRVPEKSVNYRSRSEQSPWSHVEASHVLPVALQAIGYLVFLVMTVACFSAGLMLFTYTTTQIRILILLQVVYLRCNGYDQGSVTSTITTVFTTVPSFGLAAVSAWFASERWIFVQHHGLMRARSGFLFLATSMQVTVGLVILLTEAKLDKEMVKIPPRRSVIDIDKKSSRLLQSHVKAPFMTTFQVRKERFTALAHAYSVLFAPLP</sequence>
<proteinExistence type="predicted"/>
<dbReference type="OrthoDB" id="972532at2759"/>
<dbReference type="GeneID" id="64696520"/>
<organism evidence="2 3">
    <name type="scientific">Suillus discolor</name>
    <dbReference type="NCBI Taxonomy" id="1912936"/>
    <lineage>
        <taxon>Eukaryota</taxon>
        <taxon>Fungi</taxon>
        <taxon>Dikarya</taxon>
        <taxon>Basidiomycota</taxon>
        <taxon>Agaricomycotina</taxon>
        <taxon>Agaricomycetes</taxon>
        <taxon>Agaricomycetidae</taxon>
        <taxon>Boletales</taxon>
        <taxon>Suillineae</taxon>
        <taxon>Suillaceae</taxon>
        <taxon>Suillus</taxon>
    </lineage>
</organism>
<keyword evidence="1" id="KW-1133">Transmembrane helix</keyword>
<keyword evidence="3" id="KW-1185">Reference proteome</keyword>
<dbReference type="EMBL" id="JABBWM010000083">
    <property type="protein sequence ID" value="KAG2093724.1"/>
    <property type="molecule type" value="Genomic_DNA"/>
</dbReference>
<dbReference type="AlphaFoldDB" id="A0A9P7EW44"/>
<feature type="transmembrane region" description="Helical" evidence="1">
    <location>
        <begin position="245"/>
        <end position="268"/>
    </location>
</feature>
<protein>
    <submittedName>
        <fullName evidence="2">Uncharacterized protein</fullName>
    </submittedName>
</protein>
<evidence type="ECO:0000256" key="1">
    <source>
        <dbReference type="SAM" id="Phobius"/>
    </source>
</evidence>
<name>A0A9P7EW44_9AGAM</name>
<dbReference type="Proteomes" id="UP000823399">
    <property type="component" value="Unassembled WGS sequence"/>
</dbReference>
<reference evidence="2" key="1">
    <citation type="journal article" date="2020" name="New Phytol.">
        <title>Comparative genomics reveals dynamic genome evolution in host specialist ectomycorrhizal fungi.</title>
        <authorList>
            <person name="Lofgren L.A."/>
            <person name="Nguyen N.H."/>
            <person name="Vilgalys R."/>
            <person name="Ruytinx J."/>
            <person name="Liao H.L."/>
            <person name="Branco S."/>
            <person name="Kuo A."/>
            <person name="LaButti K."/>
            <person name="Lipzen A."/>
            <person name="Andreopoulos W."/>
            <person name="Pangilinan J."/>
            <person name="Riley R."/>
            <person name="Hundley H."/>
            <person name="Na H."/>
            <person name="Barry K."/>
            <person name="Grigoriev I.V."/>
            <person name="Stajich J.E."/>
            <person name="Kennedy P.G."/>
        </authorList>
    </citation>
    <scope>NUCLEOTIDE SEQUENCE</scope>
    <source>
        <strain evidence="2">FC423</strain>
    </source>
</reference>
<feature type="transmembrane region" description="Helical" evidence="1">
    <location>
        <begin position="294"/>
        <end position="317"/>
    </location>
</feature>